<comment type="caution">
    <text evidence="1">The sequence shown here is derived from an EMBL/GenBank/DDBJ whole genome shotgun (WGS) entry which is preliminary data.</text>
</comment>
<dbReference type="EMBL" id="LXQA010024568">
    <property type="protein sequence ID" value="MCH93280.1"/>
    <property type="molecule type" value="Genomic_DNA"/>
</dbReference>
<keyword evidence="2" id="KW-1185">Reference proteome</keyword>
<dbReference type="AlphaFoldDB" id="A0A392N0F0"/>
<gene>
    <name evidence="1" type="ORF">A2U01_0014228</name>
</gene>
<reference evidence="1 2" key="1">
    <citation type="journal article" date="2018" name="Front. Plant Sci.">
        <title>Red Clover (Trifolium pratense) and Zigzag Clover (T. medium) - A Picture of Genomic Similarities and Differences.</title>
        <authorList>
            <person name="Dluhosova J."/>
            <person name="Istvanek J."/>
            <person name="Nedelnik J."/>
            <person name="Repkova J."/>
        </authorList>
    </citation>
    <scope>NUCLEOTIDE SEQUENCE [LARGE SCALE GENOMIC DNA]</scope>
    <source>
        <strain evidence="2">cv. 10/8</strain>
        <tissue evidence="1">Leaf</tissue>
    </source>
</reference>
<protein>
    <submittedName>
        <fullName evidence="1">Uncharacterized protein</fullName>
    </submittedName>
</protein>
<evidence type="ECO:0000313" key="1">
    <source>
        <dbReference type="EMBL" id="MCH93280.1"/>
    </source>
</evidence>
<dbReference type="Proteomes" id="UP000265520">
    <property type="component" value="Unassembled WGS sequence"/>
</dbReference>
<organism evidence="1 2">
    <name type="scientific">Trifolium medium</name>
    <dbReference type="NCBI Taxonomy" id="97028"/>
    <lineage>
        <taxon>Eukaryota</taxon>
        <taxon>Viridiplantae</taxon>
        <taxon>Streptophyta</taxon>
        <taxon>Embryophyta</taxon>
        <taxon>Tracheophyta</taxon>
        <taxon>Spermatophyta</taxon>
        <taxon>Magnoliopsida</taxon>
        <taxon>eudicotyledons</taxon>
        <taxon>Gunneridae</taxon>
        <taxon>Pentapetalae</taxon>
        <taxon>rosids</taxon>
        <taxon>fabids</taxon>
        <taxon>Fabales</taxon>
        <taxon>Fabaceae</taxon>
        <taxon>Papilionoideae</taxon>
        <taxon>50 kb inversion clade</taxon>
        <taxon>NPAAA clade</taxon>
        <taxon>Hologalegina</taxon>
        <taxon>IRL clade</taxon>
        <taxon>Trifolieae</taxon>
        <taxon>Trifolium</taxon>
    </lineage>
</organism>
<accession>A0A392N0F0</accession>
<evidence type="ECO:0000313" key="2">
    <source>
        <dbReference type="Proteomes" id="UP000265520"/>
    </source>
</evidence>
<sequence>MTSSKKMFAVESFVSWHGIGVTSNVKFCCRQSGAYTFRQCCIIPVLVLFIGTESDAGLQKQLAAVDVVYQLLLRLSHFEGSNVRITGCISFGDGSILVLRV</sequence>
<name>A0A392N0F0_9FABA</name>
<proteinExistence type="predicted"/>